<feature type="transmembrane region" description="Helical" evidence="8">
    <location>
        <begin position="12"/>
        <end position="35"/>
    </location>
</feature>
<sequence length="477" mass="48330">MPSSTKPAAVLAIILTSYFMILLDNSVIFTGLPAIRAGLDLSATQLSWVQDAYVLVFGGLLLLAARAGDVLGRRRLFVAGLVVFGAASLLIGLSPNGAWMIAARAVQGVGAAIVAPTSLALLTASFDGEARTRAVAWYAATAGIGASLGLLVGGALTEWVSWRAAFLVNVPIAVAMVVGARRVLVETPRQHGRPDVVGALTATLGMGGLVFAIIESAVTGWTSPRVLLPAAVGVALLVALVVTESRVAQPIMPLRLFADRERSGAYAVRMLYLGAMMGFFFFGTQLMQDGLGFTALQAGLGFLPMSAVNFAVALAIPRLRTRVGDGVLLTAGTALTLAGMVWFSRAGITDPYLSAIALPMVLIGAGQGLVFAPLTSAALARVSGADAGAASGLLNTAHQLGSALGLAVLSAVAATAGAGRTGTAAVAARVEGALAGSAVLLALALVVVSVVLLPRRATTTTPSSSGRSGREPVVAGR</sequence>
<dbReference type="GO" id="GO:0022857">
    <property type="term" value="F:transmembrane transporter activity"/>
    <property type="evidence" value="ECO:0007669"/>
    <property type="project" value="InterPro"/>
</dbReference>
<feature type="transmembrane region" description="Helical" evidence="8">
    <location>
        <begin position="162"/>
        <end position="184"/>
    </location>
</feature>
<evidence type="ECO:0000313" key="11">
    <source>
        <dbReference type="Proteomes" id="UP000199088"/>
    </source>
</evidence>
<dbReference type="Gene3D" id="1.20.1720.10">
    <property type="entry name" value="Multidrug resistance protein D"/>
    <property type="match status" value="1"/>
</dbReference>
<dbReference type="AlphaFoldDB" id="A0A1H0FV23"/>
<feature type="transmembrane region" description="Helical" evidence="8">
    <location>
        <begin position="355"/>
        <end position="379"/>
    </location>
</feature>
<name>A0A1H0FV23_9ACTN</name>
<evidence type="ECO:0000256" key="1">
    <source>
        <dbReference type="ARBA" id="ARBA00004651"/>
    </source>
</evidence>
<feature type="transmembrane region" description="Helical" evidence="8">
    <location>
        <begin position="101"/>
        <end position="123"/>
    </location>
</feature>
<feature type="domain" description="Major facilitator superfamily (MFS) profile" evidence="9">
    <location>
        <begin position="10"/>
        <end position="456"/>
    </location>
</feature>
<dbReference type="RefSeq" id="WP_207500312.1">
    <property type="nucleotide sequence ID" value="NZ_FNIR01000003.1"/>
</dbReference>
<dbReference type="CDD" id="cd17321">
    <property type="entry name" value="MFS_MMR_MDR_like"/>
    <property type="match status" value="1"/>
</dbReference>
<dbReference type="PROSITE" id="PS50850">
    <property type="entry name" value="MFS"/>
    <property type="match status" value="1"/>
</dbReference>
<feature type="transmembrane region" description="Helical" evidence="8">
    <location>
        <begin position="432"/>
        <end position="453"/>
    </location>
</feature>
<dbReference type="Pfam" id="PF07690">
    <property type="entry name" value="MFS_1"/>
    <property type="match status" value="1"/>
</dbReference>
<dbReference type="SUPFAM" id="SSF103473">
    <property type="entry name" value="MFS general substrate transporter"/>
    <property type="match status" value="1"/>
</dbReference>
<dbReference type="InterPro" id="IPR011701">
    <property type="entry name" value="MFS"/>
</dbReference>
<gene>
    <name evidence="10" type="ORF">SAMN05660199_01035</name>
</gene>
<dbReference type="InterPro" id="IPR036259">
    <property type="entry name" value="MFS_trans_sf"/>
</dbReference>
<dbReference type="InterPro" id="IPR020846">
    <property type="entry name" value="MFS_dom"/>
</dbReference>
<dbReference type="STRING" id="1052260.SAMN05660199_01035"/>
<dbReference type="PANTHER" id="PTHR42718">
    <property type="entry name" value="MAJOR FACILITATOR SUPERFAMILY MULTIDRUG TRANSPORTER MFSC"/>
    <property type="match status" value="1"/>
</dbReference>
<feature type="region of interest" description="Disordered" evidence="7">
    <location>
        <begin position="458"/>
        <end position="477"/>
    </location>
</feature>
<feature type="transmembrane region" description="Helical" evidence="8">
    <location>
        <begin position="135"/>
        <end position="156"/>
    </location>
</feature>
<protein>
    <submittedName>
        <fullName evidence="10">Drug resistance transporter, EmrB/QacA subfamily</fullName>
    </submittedName>
</protein>
<evidence type="ECO:0000256" key="7">
    <source>
        <dbReference type="SAM" id="MobiDB-lite"/>
    </source>
</evidence>
<evidence type="ECO:0000256" key="2">
    <source>
        <dbReference type="ARBA" id="ARBA00022448"/>
    </source>
</evidence>
<dbReference type="PANTHER" id="PTHR42718:SF46">
    <property type="entry name" value="BLR6921 PROTEIN"/>
    <property type="match status" value="1"/>
</dbReference>
<evidence type="ECO:0000313" key="10">
    <source>
        <dbReference type="EMBL" id="SDN98444.1"/>
    </source>
</evidence>
<keyword evidence="2" id="KW-0813">Transport</keyword>
<dbReference type="EMBL" id="FNIR01000003">
    <property type="protein sequence ID" value="SDN98444.1"/>
    <property type="molecule type" value="Genomic_DNA"/>
</dbReference>
<dbReference type="Proteomes" id="UP000199088">
    <property type="component" value="Unassembled WGS sequence"/>
</dbReference>
<feature type="transmembrane region" description="Helical" evidence="8">
    <location>
        <begin position="47"/>
        <end position="64"/>
    </location>
</feature>
<accession>A0A1H0FV23</accession>
<evidence type="ECO:0000256" key="3">
    <source>
        <dbReference type="ARBA" id="ARBA00022475"/>
    </source>
</evidence>
<feature type="transmembrane region" description="Helical" evidence="8">
    <location>
        <begin position="264"/>
        <end position="283"/>
    </location>
</feature>
<reference evidence="11" key="1">
    <citation type="submission" date="2016-10" db="EMBL/GenBank/DDBJ databases">
        <authorList>
            <person name="Varghese N."/>
            <person name="Submissions S."/>
        </authorList>
    </citation>
    <scope>NUCLEOTIDE SEQUENCE [LARGE SCALE GENOMIC DNA]</scope>
    <source>
        <strain evidence="11">DSM 45843</strain>
    </source>
</reference>
<comment type="subcellular location">
    <subcellularLocation>
        <location evidence="1">Cell membrane</location>
        <topology evidence="1">Multi-pass membrane protein</topology>
    </subcellularLocation>
</comment>
<evidence type="ECO:0000256" key="6">
    <source>
        <dbReference type="ARBA" id="ARBA00023136"/>
    </source>
</evidence>
<evidence type="ECO:0000256" key="5">
    <source>
        <dbReference type="ARBA" id="ARBA00022989"/>
    </source>
</evidence>
<evidence type="ECO:0000256" key="4">
    <source>
        <dbReference type="ARBA" id="ARBA00022692"/>
    </source>
</evidence>
<feature type="transmembrane region" description="Helical" evidence="8">
    <location>
        <begin position="196"/>
        <end position="214"/>
    </location>
</feature>
<feature type="transmembrane region" description="Helical" evidence="8">
    <location>
        <begin position="226"/>
        <end position="243"/>
    </location>
</feature>
<evidence type="ECO:0000256" key="8">
    <source>
        <dbReference type="SAM" id="Phobius"/>
    </source>
</evidence>
<feature type="transmembrane region" description="Helical" evidence="8">
    <location>
        <begin position="295"/>
        <end position="316"/>
    </location>
</feature>
<keyword evidence="11" id="KW-1185">Reference proteome</keyword>
<feature type="compositionally biased region" description="Low complexity" evidence="7">
    <location>
        <begin position="458"/>
        <end position="467"/>
    </location>
</feature>
<feature type="transmembrane region" description="Helical" evidence="8">
    <location>
        <begin position="400"/>
        <end position="420"/>
    </location>
</feature>
<dbReference type="Gene3D" id="1.20.1250.20">
    <property type="entry name" value="MFS general substrate transporter like domains"/>
    <property type="match status" value="1"/>
</dbReference>
<proteinExistence type="predicted"/>
<keyword evidence="6 8" id="KW-0472">Membrane</keyword>
<keyword evidence="4 8" id="KW-0812">Transmembrane</keyword>
<organism evidence="10 11">
    <name type="scientific">Klenkia soli</name>
    <dbReference type="NCBI Taxonomy" id="1052260"/>
    <lineage>
        <taxon>Bacteria</taxon>
        <taxon>Bacillati</taxon>
        <taxon>Actinomycetota</taxon>
        <taxon>Actinomycetes</taxon>
        <taxon>Geodermatophilales</taxon>
        <taxon>Geodermatophilaceae</taxon>
        <taxon>Klenkia</taxon>
    </lineage>
</organism>
<evidence type="ECO:0000259" key="9">
    <source>
        <dbReference type="PROSITE" id="PS50850"/>
    </source>
</evidence>
<dbReference type="GO" id="GO:0005886">
    <property type="term" value="C:plasma membrane"/>
    <property type="evidence" value="ECO:0007669"/>
    <property type="project" value="UniProtKB-SubCell"/>
</dbReference>
<keyword evidence="5 8" id="KW-1133">Transmembrane helix</keyword>
<feature type="transmembrane region" description="Helical" evidence="8">
    <location>
        <begin position="76"/>
        <end position="95"/>
    </location>
</feature>
<keyword evidence="3" id="KW-1003">Cell membrane</keyword>
<feature type="transmembrane region" description="Helical" evidence="8">
    <location>
        <begin position="323"/>
        <end position="343"/>
    </location>
</feature>